<keyword evidence="5 7" id="KW-0378">Hydrolase</keyword>
<dbReference type="EC" id="3.1.-.-" evidence="7"/>
<dbReference type="Pfam" id="PF01850">
    <property type="entry name" value="PIN"/>
    <property type="match status" value="1"/>
</dbReference>
<dbReference type="SUPFAM" id="SSF88723">
    <property type="entry name" value="PIN domain-like"/>
    <property type="match status" value="1"/>
</dbReference>
<dbReference type="CDD" id="cd18678">
    <property type="entry name" value="PIN_MtVapC25_VapC33-like"/>
    <property type="match status" value="1"/>
</dbReference>
<dbReference type="InterPro" id="IPR022907">
    <property type="entry name" value="VapC_family"/>
</dbReference>
<dbReference type="GO" id="GO:0016788">
    <property type="term" value="F:hydrolase activity, acting on ester bonds"/>
    <property type="evidence" value="ECO:0007669"/>
    <property type="project" value="InterPro"/>
</dbReference>
<evidence type="ECO:0000256" key="7">
    <source>
        <dbReference type="HAMAP-Rule" id="MF_00265"/>
    </source>
</evidence>
<dbReference type="EMBL" id="MVHF01000016">
    <property type="protein sequence ID" value="ORA34507.1"/>
    <property type="molecule type" value="Genomic_DNA"/>
</dbReference>
<feature type="binding site" evidence="7">
    <location>
        <position position="5"/>
    </location>
    <ligand>
        <name>Mg(2+)</name>
        <dbReference type="ChEBI" id="CHEBI:18420"/>
    </ligand>
</feature>
<feature type="domain" description="PIN" evidence="8">
    <location>
        <begin position="3"/>
        <end position="132"/>
    </location>
</feature>
<dbReference type="NCBIfam" id="TIGR00028">
    <property type="entry name" value="Mtu_PIN_fam"/>
    <property type="match status" value="1"/>
</dbReference>
<accession>A0A1X0AWQ6</accession>
<comment type="similarity">
    <text evidence="7">Belongs to the PINc/VapC protein family.</text>
</comment>
<dbReference type="AlphaFoldDB" id="A0A1X0AWQ6"/>
<dbReference type="InterPro" id="IPR006226">
    <property type="entry name" value="Mtu_PIN"/>
</dbReference>
<proteinExistence type="inferred from homology"/>
<dbReference type="InterPro" id="IPR029060">
    <property type="entry name" value="PIN-like_dom_sf"/>
</dbReference>
<name>A0A1X0AWQ6_9MYCO</name>
<sequence>MLCVDVNVLVYAHRPDLEQHSRYRDLLEQWANGDEPLGLPDVVLSGFHRVITNRRIFAEPVSPEYAWAAVDALVEAPAALTLRTGERHWSVFRQLCDDIDARGNDVQDAYLAAYACENNATWLSADRGFARFHRLQWRHPLDT</sequence>
<dbReference type="STRING" id="1927124.BST13_17400"/>
<dbReference type="GO" id="GO:0090729">
    <property type="term" value="F:toxin activity"/>
    <property type="evidence" value="ECO:0007669"/>
    <property type="project" value="UniProtKB-KW"/>
</dbReference>
<evidence type="ECO:0000256" key="5">
    <source>
        <dbReference type="ARBA" id="ARBA00022801"/>
    </source>
</evidence>
<organism evidence="9 10">
    <name type="scientific">Mycobacterium aquaticum</name>
    <dbReference type="NCBI Taxonomy" id="1927124"/>
    <lineage>
        <taxon>Bacteria</taxon>
        <taxon>Bacillati</taxon>
        <taxon>Actinomycetota</taxon>
        <taxon>Actinomycetes</taxon>
        <taxon>Mycobacteriales</taxon>
        <taxon>Mycobacteriaceae</taxon>
        <taxon>Mycobacterium</taxon>
    </lineage>
</organism>
<evidence type="ECO:0000256" key="4">
    <source>
        <dbReference type="ARBA" id="ARBA00022723"/>
    </source>
</evidence>
<keyword evidence="4 7" id="KW-0479">Metal-binding</keyword>
<evidence type="ECO:0000256" key="1">
    <source>
        <dbReference type="ARBA" id="ARBA00001946"/>
    </source>
</evidence>
<keyword evidence="3 7" id="KW-0540">Nuclease</keyword>
<evidence type="ECO:0000313" key="9">
    <source>
        <dbReference type="EMBL" id="ORA34507.1"/>
    </source>
</evidence>
<protein>
    <recommendedName>
        <fullName evidence="7">Ribonuclease VapC</fullName>
        <shortName evidence="7">RNase VapC</shortName>
        <ecNumber evidence="7">3.1.-.-</ecNumber>
    </recommendedName>
    <alternativeName>
        <fullName evidence="7">Toxin VapC</fullName>
    </alternativeName>
</protein>
<keyword evidence="6 7" id="KW-0460">Magnesium</keyword>
<evidence type="ECO:0000313" key="10">
    <source>
        <dbReference type="Proteomes" id="UP000192448"/>
    </source>
</evidence>
<evidence type="ECO:0000256" key="6">
    <source>
        <dbReference type="ARBA" id="ARBA00022842"/>
    </source>
</evidence>
<dbReference type="HAMAP" id="MF_00265">
    <property type="entry name" value="VapC_Nob1"/>
    <property type="match status" value="1"/>
</dbReference>
<comment type="caution">
    <text evidence="9">The sequence shown here is derived from an EMBL/GenBank/DDBJ whole genome shotgun (WGS) entry which is preliminary data.</text>
</comment>
<dbReference type="OrthoDB" id="556169at2"/>
<dbReference type="Proteomes" id="UP000192448">
    <property type="component" value="Unassembled WGS sequence"/>
</dbReference>
<dbReference type="GO" id="GO:0045926">
    <property type="term" value="P:negative regulation of growth"/>
    <property type="evidence" value="ECO:0007669"/>
    <property type="project" value="UniProtKB-ARBA"/>
</dbReference>
<reference evidence="9 10" key="1">
    <citation type="submission" date="2017-02" db="EMBL/GenBank/DDBJ databases">
        <title>The new phylogeny of genus Mycobacterium.</title>
        <authorList>
            <person name="Tortoli E."/>
            <person name="Trovato A."/>
            <person name="Cirillo D.M."/>
        </authorList>
    </citation>
    <scope>NUCLEOTIDE SEQUENCE [LARGE SCALE GENOMIC DNA]</scope>
    <source>
        <strain evidence="9 10">RW6</strain>
    </source>
</reference>
<evidence type="ECO:0000256" key="2">
    <source>
        <dbReference type="ARBA" id="ARBA00022649"/>
    </source>
</evidence>
<feature type="binding site" evidence="7">
    <location>
        <position position="108"/>
    </location>
    <ligand>
        <name>Mg(2+)</name>
        <dbReference type="ChEBI" id="CHEBI:18420"/>
    </ligand>
</feature>
<comment type="function">
    <text evidence="7">Toxic component of a toxin-antitoxin (TA) system. An RNase.</text>
</comment>
<comment type="cofactor">
    <cofactor evidence="1 7">
        <name>Mg(2+)</name>
        <dbReference type="ChEBI" id="CHEBI:18420"/>
    </cofactor>
</comment>
<dbReference type="GO" id="GO:0000287">
    <property type="term" value="F:magnesium ion binding"/>
    <property type="evidence" value="ECO:0007669"/>
    <property type="project" value="UniProtKB-UniRule"/>
</dbReference>
<dbReference type="RefSeq" id="WP_083165261.1">
    <property type="nucleotide sequence ID" value="NZ_MVHF01000016.1"/>
</dbReference>
<keyword evidence="2 7" id="KW-1277">Toxin-antitoxin system</keyword>
<dbReference type="InterPro" id="IPR002716">
    <property type="entry name" value="PIN_dom"/>
</dbReference>
<keyword evidence="10" id="KW-1185">Reference proteome</keyword>
<dbReference type="GO" id="GO:0004540">
    <property type="term" value="F:RNA nuclease activity"/>
    <property type="evidence" value="ECO:0007669"/>
    <property type="project" value="InterPro"/>
</dbReference>
<evidence type="ECO:0000259" key="8">
    <source>
        <dbReference type="Pfam" id="PF01850"/>
    </source>
</evidence>
<gene>
    <name evidence="7" type="primary">vapC</name>
    <name evidence="9" type="ORF">BST13_17400</name>
</gene>
<keyword evidence="7" id="KW-0800">Toxin</keyword>
<dbReference type="Gene3D" id="3.40.50.1010">
    <property type="entry name" value="5'-nuclease"/>
    <property type="match status" value="1"/>
</dbReference>
<evidence type="ECO:0000256" key="3">
    <source>
        <dbReference type="ARBA" id="ARBA00022722"/>
    </source>
</evidence>